<dbReference type="PRINTS" id="PR00455">
    <property type="entry name" value="HTHTETR"/>
</dbReference>
<dbReference type="GO" id="GO:0000976">
    <property type="term" value="F:transcription cis-regulatory region binding"/>
    <property type="evidence" value="ECO:0007669"/>
    <property type="project" value="TreeGrafter"/>
</dbReference>
<dbReference type="Gene3D" id="1.10.10.60">
    <property type="entry name" value="Homeodomain-like"/>
    <property type="match status" value="1"/>
</dbReference>
<keyword evidence="9" id="KW-1185">Reference proteome</keyword>
<feature type="region of interest" description="Disordered" evidence="6">
    <location>
        <begin position="1"/>
        <end position="28"/>
    </location>
</feature>
<dbReference type="AlphaFoldDB" id="A6WGH8"/>
<evidence type="ECO:0000259" key="7">
    <source>
        <dbReference type="PROSITE" id="PS50977"/>
    </source>
</evidence>
<keyword evidence="2" id="KW-0805">Transcription regulation</keyword>
<dbReference type="PRINTS" id="PR00400">
    <property type="entry name" value="TETREPRESSOR"/>
</dbReference>
<keyword evidence="3 5" id="KW-0238">DNA-binding</keyword>
<dbReference type="EMBL" id="CP000750">
    <property type="protein sequence ID" value="ABS05917.1"/>
    <property type="molecule type" value="Genomic_DNA"/>
</dbReference>
<evidence type="ECO:0000313" key="9">
    <source>
        <dbReference type="Proteomes" id="UP000001116"/>
    </source>
</evidence>
<dbReference type="eggNOG" id="COG1309">
    <property type="taxonomic scope" value="Bacteria"/>
</dbReference>
<evidence type="ECO:0000256" key="6">
    <source>
        <dbReference type="SAM" id="MobiDB-lite"/>
    </source>
</evidence>
<keyword evidence="4" id="KW-0804">Transcription</keyword>
<feature type="DNA-binding region" description="H-T-H motif" evidence="5">
    <location>
        <begin position="48"/>
        <end position="67"/>
    </location>
</feature>
<dbReference type="Gene3D" id="1.10.357.10">
    <property type="entry name" value="Tetracycline Repressor, domain 2"/>
    <property type="match status" value="1"/>
</dbReference>
<dbReference type="InterPro" id="IPR001647">
    <property type="entry name" value="HTH_TetR"/>
</dbReference>
<dbReference type="PANTHER" id="PTHR30055">
    <property type="entry name" value="HTH-TYPE TRANSCRIPTIONAL REGULATOR RUTR"/>
    <property type="match status" value="1"/>
</dbReference>
<dbReference type="Pfam" id="PF02909">
    <property type="entry name" value="TetR_C_1"/>
    <property type="match status" value="1"/>
</dbReference>
<dbReference type="InterPro" id="IPR050109">
    <property type="entry name" value="HTH-type_TetR-like_transc_reg"/>
</dbReference>
<dbReference type="HOGENOM" id="CLU_069543_5_2_11"/>
<evidence type="ECO:0000256" key="5">
    <source>
        <dbReference type="PROSITE-ProRule" id="PRU00335"/>
    </source>
</evidence>
<evidence type="ECO:0000256" key="2">
    <source>
        <dbReference type="ARBA" id="ARBA00023015"/>
    </source>
</evidence>
<dbReference type="SUPFAM" id="SSF46689">
    <property type="entry name" value="Homeodomain-like"/>
    <property type="match status" value="1"/>
</dbReference>
<feature type="domain" description="HTH tetR-type" evidence="7">
    <location>
        <begin position="25"/>
        <end position="85"/>
    </location>
</feature>
<dbReference type="SUPFAM" id="SSF48498">
    <property type="entry name" value="Tetracyclin repressor-like, C-terminal domain"/>
    <property type="match status" value="1"/>
</dbReference>
<reference evidence="9" key="1">
    <citation type="journal article" date="2008" name="PLoS ONE">
        <title>Survival in nuclear waste, extreme resistance, and potential applications gleaned from the genome sequence of Kineococcus radiotolerans SRS30216.</title>
        <authorList>
            <person name="Bagwell C.E."/>
            <person name="Bhat S."/>
            <person name="Hawkins G.M."/>
            <person name="Smith B.W."/>
            <person name="Biswas T."/>
            <person name="Hoover T.R."/>
            <person name="Saunders E."/>
            <person name="Han C.S."/>
            <person name="Tsodikov O.V."/>
            <person name="Shimkets L.J."/>
        </authorList>
    </citation>
    <scope>NUCLEOTIDE SEQUENCE [LARGE SCALE GENOMIC DNA]</scope>
    <source>
        <strain evidence="9">ATCC BAA-149 / DSM 14245 / SRS30216</strain>
    </source>
</reference>
<dbReference type="PROSITE" id="PS50977">
    <property type="entry name" value="HTH_TETR_2"/>
    <property type="match status" value="1"/>
</dbReference>
<dbReference type="Pfam" id="PF00440">
    <property type="entry name" value="TetR_N"/>
    <property type="match status" value="1"/>
</dbReference>
<dbReference type="GO" id="GO:0003700">
    <property type="term" value="F:DNA-binding transcription factor activity"/>
    <property type="evidence" value="ECO:0007669"/>
    <property type="project" value="TreeGrafter"/>
</dbReference>
<evidence type="ECO:0000256" key="3">
    <source>
        <dbReference type="ARBA" id="ARBA00023125"/>
    </source>
</evidence>
<dbReference type="GO" id="GO:0046677">
    <property type="term" value="P:response to antibiotic"/>
    <property type="evidence" value="ECO:0007669"/>
    <property type="project" value="InterPro"/>
</dbReference>
<protein>
    <submittedName>
        <fullName evidence="8">Transcriptional regulator, TetR family</fullName>
    </submittedName>
</protein>
<dbReference type="InterPro" id="IPR036271">
    <property type="entry name" value="Tet_transcr_reg_TetR-rel_C_sf"/>
</dbReference>
<accession>A6WGH8</accession>
<keyword evidence="1" id="KW-0678">Repressor</keyword>
<dbReference type="KEGG" id="kra:Krad_4458"/>
<sequence length="263" mass="27688">MSRSRHPGAGAGTGAAGDEGRTRPRLSRSQVVRAAVALADESGLEALSMRKLGERLGVEAMSLYKHVANKDDLLDGMVDAVFAEFGSPVGGDGDDGDDGDWRDVVRRRAVSVRTVLARHPWAAPVVQSRAHPGPTALAHLDALIGVLRGAGFPVPLTAHALSVVDAYVHGFAVQERALPFDTEERSTEVAQRILAAVPPGEHPHFVEFSREHVLRPGYDHGGEFEWGLDLVLDGLERAFASTRGAGSPGGPAAGGEHDGPRGG</sequence>
<feature type="region of interest" description="Disordered" evidence="6">
    <location>
        <begin position="241"/>
        <end position="263"/>
    </location>
</feature>
<dbReference type="InterPro" id="IPR004111">
    <property type="entry name" value="Repressor_TetR_C"/>
</dbReference>
<dbReference type="GO" id="GO:0045892">
    <property type="term" value="P:negative regulation of DNA-templated transcription"/>
    <property type="evidence" value="ECO:0007669"/>
    <property type="project" value="InterPro"/>
</dbReference>
<organism evidence="8 9">
    <name type="scientific">Kineococcus radiotolerans (strain ATCC BAA-149 / DSM 14245 / SRS30216)</name>
    <dbReference type="NCBI Taxonomy" id="266940"/>
    <lineage>
        <taxon>Bacteria</taxon>
        <taxon>Bacillati</taxon>
        <taxon>Actinomycetota</taxon>
        <taxon>Actinomycetes</taxon>
        <taxon>Kineosporiales</taxon>
        <taxon>Kineosporiaceae</taxon>
        <taxon>Kineococcus</taxon>
    </lineage>
</organism>
<gene>
    <name evidence="8" type="ordered locus">Krad_4458</name>
</gene>
<dbReference type="RefSeq" id="WP_012085776.1">
    <property type="nucleotide sequence ID" value="NC_009664.2"/>
</dbReference>
<dbReference type="PANTHER" id="PTHR30055:SF151">
    <property type="entry name" value="TRANSCRIPTIONAL REGULATORY PROTEIN"/>
    <property type="match status" value="1"/>
</dbReference>
<evidence type="ECO:0000256" key="4">
    <source>
        <dbReference type="ARBA" id="ARBA00023163"/>
    </source>
</evidence>
<dbReference type="Proteomes" id="UP000001116">
    <property type="component" value="Chromosome"/>
</dbReference>
<name>A6WGH8_KINRD</name>
<dbReference type="InterPro" id="IPR003012">
    <property type="entry name" value="Tet_transcr_reg_TetR"/>
</dbReference>
<dbReference type="InterPro" id="IPR009057">
    <property type="entry name" value="Homeodomain-like_sf"/>
</dbReference>
<evidence type="ECO:0000256" key="1">
    <source>
        <dbReference type="ARBA" id="ARBA00022491"/>
    </source>
</evidence>
<evidence type="ECO:0000313" key="8">
    <source>
        <dbReference type="EMBL" id="ABS05917.1"/>
    </source>
</evidence>
<proteinExistence type="predicted"/>